<dbReference type="GeneID" id="81439614"/>
<accession>A0A9W9S5M3</accession>
<dbReference type="PANTHER" id="PTHR31069:SF25">
    <property type="entry name" value="TRANSCRIPTION FACTOR, PUTATIVE (EUROFUNG)-RELATED"/>
    <property type="match status" value="1"/>
</dbReference>
<proteinExistence type="predicted"/>
<comment type="caution">
    <text evidence="5">The sequence shown here is derived from an EMBL/GenBank/DDBJ whole genome shotgun (WGS) entry which is preliminary data.</text>
</comment>
<dbReference type="EMBL" id="JAPZBS010000005">
    <property type="protein sequence ID" value="KAJ5371414.1"/>
    <property type="molecule type" value="Genomic_DNA"/>
</dbReference>
<keyword evidence="2" id="KW-0238">DNA-binding</keyword>
<protein>
    <recommendedName>
        <fullName evidence="7">Arginine metabolism regulation protein II</fullName>
    </recommendedName>
</protein>
<keyword evidence="6" id="KW-1185">Reference proteome</keyword>
<evidence type="ECO:0000313" key="6">
    <source>
        <dbReference type="Proteomes" id="UP001147782"/>
    </source>
</evidence>
<reference evidence="5" key="2">
    <citation type="journal article" date="2023" name="IMA Fungus">
        <title>Comparative genomic study of the Penicillium genus elucidates a diverse pangenome and 15 lateral gene transfer events.</title>
        <authorList>
            <person name="Petersen C."/>
            <person name="Sorensen T."/>
            <person name="Nielsen M.R."/>
            <person name="Sondergaard T.E."/>
            <person name="Sorensen J.L."/>
            <person name="Fitzpatrick D.A."/>
            <person name="Frisvad J.C."/>
            <person name="Nielsen K.L."/>
        </authorList>
    </citation>
    <scope>NUCLEOTIDE SEQUENCE</scope>
    <source>
        <strain evidence="5">IBT 29864</strain>
    </source>
</reference>
<keyword evidence="3" id="KW-0804">Transcription</keyword>
<evidence type="ECO:0000313" key="5">
    <source>
        <dbReference type="EMBL" id="KAJ5371414.1"/>
    </source>
</evidence>
<dbReference type="InterPro" id="IPR021858">
    <property type="entry name" value="Fun_TF"/>
</dbReference>
<evidence type="ECO:0000256" key="3">
    <source>
        <dbReference type="ARBA" id="ARBA00023163"/>
    </source>
</evidence>
<dbReference type="RefSeq" id="XP_056555848.1">
    <property type="nucleotide sequence ID" value="XM_056700435.1"/>
</dbReference>
<sequence>MNTALGAGLVSGSIDASLEEIEVRLNDPEHTSQDEVRVGPFAVLNISLGSCKLHSTQTESTVEAQNVPDNTNFPTSDMLPGVSSFSSVVDPLSSLDDTLHFSDLFGFNSDLLGIMFENLPETADCLYPECFPLLPISETSASNPALVQDGTVTFTGQADCTQQTDMDATISRQDTQNTPVLQLESSLDLLADAPFLLKNFRENVIPLMTLIPLGKKTPWEIVSLPAAMLTLGELTIFKSEDISHARRAHFHVLLALSAMHLTLNTSREAVASTEHWMQIAGENHRQAKVHMQMSLREEISGLKKAKDKDQFMASCAMAEFAIFSGLFVDARCHLLDAERLLRLRGLAKPRTSRKMRLLLNVYTWLRIMGESTYVLHDYRPSDSLIEALNSHYRPGGPRTVNNSYNLNQEDHRLDDFLHFTPWDSDSDLDIDEPKDREMDIPDIHLQDSRKSSESLYKQVYGIPETWLSLVSQTTRLANVMETIRVAPITDWQNCQKIRNALHQRSVRLENVINSFNLKSLQASEPNRPEGPRELYGLMLQALCAALVVFFYRRIRNVHPAILKDQVDTVVTTLLAFDAALSPSDSKGSGTLWPLFVAGCEAITDRQRIAVLKLLEKGEIRQGIAPFTTAKDIMTELWRKQDVHLATNQGESVPTWIDVVRERQIWPTFC</sequence>
<keyword evidence="4" id="KW-0539">Nucleus</keyword>
<keyword evidence="1" id="KW-0805">Transcription regulation</keyword>
<evidence type="ECO:0000256" key="2">
    <source>
        <dbReference type="ARBA" id="ARBA00023125"/>
    </source>
</evidence>
<organism evidence="5 6">
    <name type="scientific">Penicillium cataractarum</name>
    <dbReference type="NCBI Taxonomy" id="2100454"/>
    <lineage>
        <taxon>Eukaryota</taxon>
        <taxon>Fungi</taxon>
        <taxon>Dikarya</taxon>
        <taxon>Ascomycota</taxon>
        <taxon>Pezizomycotina</taxon>
        <taxon>Eurotiomycetes</taxon>
        <taxon>Eurotiomycetidae</taxon>
        <taxon>Eurotiales</taxon>
        <taxon>Aspergillaceae</taxon>
        <taxon>Penicillium</taxon>
    </lineage>
</organism>
<evidence type="ECO:0000256" key="4">
    <source>
        <dbReference type="ARBA" id="ARBA00023242"/>
    </source>
</evidence>
<dbReference type="AlphaFoldDB" id="A0A9W9S5M3"/>
<dbReference type="Pfam" id="PF11951">
    <property type="entry name" value="Fungal_trans_2"/>
    <property type="match status" value="1"/>
</dbReference>
<reference evidence="5" key="1">
    <citation type="submission" date="2022-11" db="EMBL/GenBank/DDBJ databases">
        <authorList>
            <person name="Petersen C."/>
        </authorList>
    </citation>
    <scope>NUCLEOTIDE SEQUENCE</scope>
    <source>
        <strain evidence="5">IBT 29864</strain>
    </source>
</reference>
<gene>
    <name evidence="5" type="ORF">N7496_007506</name>
</gene>
<name>A0A9W9S5M3_9EURO</name>
<dbReference type="InterPro" id="IPR050675">
    <property type="entry name" value="OAF3"/>
</dbReference>
<evidence type="ECO:0000256" key="1">
    <source>
        <dbReference type="ARBA" id="ARBA00023015"/>
    </source>
</evidence>
<dbReference type="PANTHER" id="PTHR31069">
    <property type="entry name" value="OLEATE-ACTIVATED TRANSCRIPTION FACTOR 1-RELATED"/>
    <property type="match status" value="1"/>
</dbReference>
<dbReference type="GO" id="GO:0003677">
    <property type="term" value="F:DNA binding"/>
    <property type="evidence" value="ECO:0007669"/>
    <property type="project" value="UniProtKB-KW"/>
</dbReference>
<evidence type="ECO:0008006" key="7">
    <source>
        <dbReference type="Google" id="ProtNLM"/>
    </source>
</evidence>
<dbReference type="OrthoDB" id="5089701at2759"/>
<dbReference type="Proteomes" id="UP001147782">
    <property type="component" value="Unassembled WGS sequence"/>
</dbReference>